<dbReference type="InterPro" id="IPR003593">
    <property type="entry name" value="AAA+_ATPase"/>
</dbReference>
<gene>
    <name evidence="5" type="ORF">H9651_14540</name>
</gene>
<reference evidence="5 6" key="1">
    <citation type="submission" date="2020-08" db="EMBL/GenBank/DDBJ databases">
        <title>A Genomic Blueprint of the Chicken Gut Microbiome.</title>
        <authorList>
            <person name="Gilroy R."/>
            <person name="Ravi A."/>
            <person name="Getino M."/>
            <person name="Pursley I."/>
            <person name="Horton D.L."/>
            <person name="Alikhan N.-F."/>
            <person name="Baker D."/>
            <person name="Gharbi K."/>
            <person name="Hall N."/>
            <person name="Watson M."/>
            <person name="Adriaenssens E.M."/>
            <person name="Foster-Nyarko E."/>
            <person name="Jarju S."/>
            <person name="Secka A."/>
            <person name="Antonio M."/>
            <person name="Oren A."/>
            <person name="Chaudhuri R."/>
            <person name="La Ragione R.M."/>
            <person name="Hildebrand F."/>
            <person name="Pallen M.J."/>
        </authorList>
    </citation>
    <scope>NUCLEOTIDE SEQUENCE [LARGE SCALE GENOMIC DNA]</scope>
    <source>
        <strain evidence="5 6">Sa4CUA7</strain>
    </source>
</reference>
<comment type="similarity">
    <text evidence="1">Belongs to the IS21/IS1162 putative ATP-binding protein family.</text>
</comment>
<dbReference type="SMART" id="SM00382">
    <property type="entry name" value="AAA"/>
    <property type="match status" value="1"/>
</dbReference>
<organism evidence="5 6">
    <name type="scientific">Microbacterium pullorum</name>
    <dbReference type="NCBI Taxonomy" id="2762236"/>
    <lineage>
        <taxon>Bacteria</taxon>
        <taxon>Bacillati</taxon>
        <taxon>Actinomycetota</taxon>
        <taxon>Actinomycetes</taxon>
        <taxon>Micrococcales</taxon>
        <taxon>Microbacteriaceae</taxon>
        <taxon>Microbacterium</taxon>
    </lineage>
</organism>
<dbReference type="InterPro" id="IPR027417">
    <property type="entry name" value="P-loop_NTPase"/>
</dbReference>
<dbReference type="Proteomes" id="UP000648352">
    <property type="component" value="Unassembled WGS sequence"/>
</dbReference>
<dbReference type="PIRSF" id="PIRSF003073">
    <property type="entry name" value="DNAC_TnpB_IstB"/>
    <property type="match status" value="1"/>
</dbReference>
<dbReference type="SUPFAM" id="SSF52540">
    <property type="entry name" value="P-loop containing nucleoside triphosphate hydrolases"/>
    <property type="match status" value="1"/>
</dbReference>
<dbReference type="Pfam" id="PF01695">
    <property type="entry name" value="IstB_IS21"/>
    <property type="match status" value="1"/>
</dbReference>
<dbReference type="InterPro" id="IPR002611">
    <property type="entry name" value="IstB_ATP-bd"/>
</dbReference>
<dbReference type="InterPro" id="IPR047661">
    <property type="entry name" value="IstB"/>
</dbReference>
<evidence type="ECO:0000313" key="5">
    <source>
        <dbReference type="EMBL" id="MBD7958851.1"/>
    </source>
</evidence>
<evidence type="ECO:0000256" key="3">
    <source>
        <dbReference type="ARBA" id="ARBA00022840"/>
    </source>
</evidence>
<dbReference type="GO" id="GO:0005524">
    <property type="term" value="F:ATP binding"/>
    <property type="evidence" value="ECO:0007669"/>
    <property type="project" value="UniProtKB-KW"/>
</dbReference>
<evidence type="ECO:0000256" key="1">
    <source>
        <dbReference type="ARBA" id="ARBA00008059"/>
    </source>
</evidence>
<accession>A0ABR8S5T2</accession>
<evidence type="ECO:0000256" key="2">
    <source>
        <dbReference type="ARBA" id="ARBA00022741"/>
    </source>
</evidence>
<proteinExistence type="inferred from homology"/>
<name>A0ABR8S5T2_9MICO</name>
<dbReference type="InterPro" id="IPR028350">
    <property type="entry name" value="DNAC/IstB-like"/>
</dbReference>
<keyword evidence="2" id="KW-0547">Nucleotide-binding</keyword>
<dbReference type="RefSeq" id="WP_191720045.1">
    <property type="nucleotide sequence ID" value="NZ_JACSQP010000018.1"/>
</dbReference>
<protein>
    <submittedName>
        <fullName evidence="5">ATP-binding protein</fullName>
    </submittedName>
</protein>
<evidence type="ECO:0000259" key="4">
    <source>
        <dbReference type="SMART" id="SM00382"/>
    </source>
</evidence>
<dbReference type="NCBIfam" id="NF005098">
    <property type="entry name" value="PRK06526.1"/>
    <property type="match status" value="1"/>
</dbReference>
<feature type="domain" description="AAA+ ATPase" evidence="4">
    <location>
        <begin position="102"/>
        <end position="234"/>
    </location>
</feature>
<dbReference type="NCBIfam" id="NF038214">
    <property type="entry name" value="IS21_help_AAA"/>
    <property type="match status" value="1"/>
</dbReference>
<comment type="caution">
    <text evidence="5">The sequence shown here is derived from an EMBL/GenBank/DDBJ whole genome shotgun (WGS) entry which is preliminary data.</text>
</comment>
<dbReference type="EMBL" id="JACSQP010000018">
    <property type="protein sequence ID" value="MBD7958851.1"/>
    <property type="molecule type" value="Genomic_DNA"/>
</dbReference>
<evidence type="ECO:0000313" key="6">
    <source>
        <dbReference type="Proteomes" id="UP000648352"/>
    </source>
</evidence>
<sequence>MTAADVTATMGYLARALKAPTIGRVWEHLAATARDEGWSHEEYLAAVLQRQVADREANGTSLRIAGAHFPAVKTLEDFNIDHQPSLRRDVLAHLAITTWIPKAENVILLGPPGVGKTHLGIGLGIKACHAGYPVAFNTATGWAARLQAAHRDGRLEYELKRLRRYRLLIIDEVGYLPFDADTANLFFQLIAARYEQGSILVTSNMPFGRWGEIFADDIVASAMIDRLVHHAEVLTLAGDSYRTRARRELLKTPPTPGGNQ</sequence>
<dbReference type="Gene3D" id="3.40.50.300">
    <property type="entry name" value="P-loop containing nucleotide triphosphate hydrolases"/>
    <property type="match status" value="1"/>
</dbReference>
<dbReference type="PANTHER" id="PTHR30050:SF4">
    <property type="entry name" value="ATP-BINDING PROTEIN RV3427C IN INSERTION SEQUENCE-RELATED"/>
    <property type="match status" value="1"/>
</dbReference>
<keyword evidence="3 5" id="KW-0067">ATP-binding</keyword>
<dbReference type="PANTHER" id="PTHR30050">
    <property type="entry name" value="CHROMOSOMAL REPLICATION INITIATOR PROTEIN DNAA"/>
    <property type="match status" value="1"/>
</dbReference>
<keyword evidence="6" id="KW-1185">Reference proteome</keyword>
<dbReference type="CDD" id="cd00009">
    <property type="entry name" value="AAA"/>
    <property type="match status" value="1"/>
</dbReference>